<evidence type="ECO:0000256" key="4">
    <source>
        <dbReference type="ARBA" id="ARBA00022989"/>
    </source>
</evidence>
<keyword evidence="3 6" id="KW-0812">Transmembrane</keyword>
<feature type="transmembrane region" description="Helical" evidence="6">
    <location>
        <begin position="177"/>
        <end position="198"/>
    </location>
</feature>
<feature type="transmembrane region" description="Helical" evidence="6">
    <location>
        <begin position="112"/>
        <end position="133"/>
    </location>
</feature>
<evidence type="ECO:0000256" key="6">
    <source>
        <dbReference type="SAM" id="Phobius"/>
    </source>
</evidence>
<sequence>MFTAALAGFFLCLGLIVAIGAQNAFILRQGLRGEHVFWVCLTCAICDAFLITLGVTSLKAISAVLPGIEPVLRYGGAAFLLAYGLRSLRSAWRGGNALDAGTGQGASLEATIATLLAITFLNPHVYLDTVILIGSIATNYPGHEMAFAAGASLGSIVFFFTLGYGARLLRPLFAKPASWQVLDGLIAMVMTGLAVKLVV</sequence>
<evidence type="ECO:0000256" key="5">
    <source>
        <dbReference type="ARBA" id="ARBA00023136"/>
    </source>
</evidence>
<comment type="subcellular location">
    <subcellularLocation>
        <location evidence="1">Cell membrane</location>
        <topology evidence="1">Multi-pass membrane protein</topology>
    </subcellularLocation>
</comment>
<keyword evidence="2" id="KW-1003">Cell membrane</keyword>
<evidence type="ECO:0000313" key="8">
    <source>
        <dbReference type="Proteomes" id="UP000183900"/>
    </source>
</evidence>
<evidence type="ECO:0000313" key="7">
    <source>
        <dbReference type="EMBL" id="CUA92080.1"/>
    </source>
</evidence>
<gene>
    <name evidence="7" type="ORF">Ga0061067_101269</name>
</gene>
<evidence type="ECO:0000256" key="3">
    <source>
        <dbReference type="ARBA" id="ARBA00022692"/>
    </source>
</evidence>
<dbReference type="GO" id="GO:0015171">
    <property type="term" value="F:amino acid transmembrane transporter activity"/>
    <property type="evidence" value="ECO:0007669"/>
    <property type="project" value="TreeGrafter"/>
</dbReference>
<evidence type="ECO:0000256" key="2">
    <source>
        <dbReference type="ARBA" id="ARBA00022475"/>
    </source>
</evidence>
<dbReference type="Proteomes" id="UP000183900">
    <property type="component" value="Unassembled WGS sequence"/>
</dbReference>
<dbReference type="AlphaFoldDB" id="A0A0K6HMG7"/>
<keyword evidence="8" id="KW-1185">Reference proteome</keyword>
<accession>A0A0K6HMG7</accession>
<dbReference type="PANTHER" id="PTHR30086:SF20">
    <property type="entry name" value="ARGININE EXPORTER PROTEIN ARGO-RELATED"/>
    <property type="match status" value="1"/>
</dbReference>
<reference evidence="8" key="1">
    <citation type="submission" date="2015-08" db="EMBL/GenBank/DDBJ databases">
        <authorList>
            <person name="Varghese N."/>
        </authorList>
    </citation>
    <scope>NUCLEOTIDE SEQUENCE [LARGE SCALE GENOMIC DNA]</scope>
    <source>
        <strain evidence="8">DSM 23407</strain>
    </source>
</reference>
<keyword evidence="4 6" id="KW-1133">Transmembrane helix</keyword>
<protein>
    <submittedName>
        <fullName evidence="7">Arginine exporter protein ArgO</fullName>
    </submittedName>
</protein>
<feature type="transmembrane region" description="Helical" evidence="6">
    <location>
        <begin position="36"/>
        <end position="59"/>
    </location>
</feature>
<evidence type="ECO:0000256" key="1">
    <source>
        <dbReference type="ARBA" id="ARBA00004651"/>
    </source>
</evidence>
<dbReference type="GO" id="GO:0005886">
    <property type="term" value="C:plasma membrane"/>
    <property type="evidence" value="ECO:0007669"/>
    <property type="project" value="UniProtKB-SubCell"/>
</dbReference>
<feature type="transmembrane region" description="Helical" evidence="6">
    <location>
        <begin position="145"/>
        <end position="165"/>
    </location>
</feature>
<keyword evidence="5 6" id="KW-0472">Membrane</keyword>
<dbReference type="EMBL" id="CYHE01000001">
    <property type="protein sequence ID" value="CUA92080.1"/>
    <property type="molecule type" value="Genomic_DNA"/>
</dbReference>
<dbReference type="OrthoDB" id="5638726at2"/>
<proteinExistence type="predicted"/>
<dbReference type="PANTHER" id="PTHR30086">
    <property type="entry name" value="ARGININE EXPORTER PROTEIN ARGO"/>
    <property type="match status" value="1"/>
</dbReference>
<dbReference type="InterPro" id="IPR001123">
    <property type="entry name" value="LeuE-type"/>
</dbReference>
<name>A0A0K6HMG7_9HYPH</name>
<organism evidence="7 8">
    <name type="scientific">Pannonibacter indicus</name>
    <dbReference type="NCBI Taxonomy" id="466044"/>
    <lineage>
        <taxon>Bacteria</taxon>
        <taxon>Pseudomonadati</taxon>
        <taxon>Pseudomonadota</taxon>
        <taxon>Alphaproteobacteria</taxon>
        <taxon>Hyphomicrobiales</taxon>
        <taxon>Stappiaceae</taxon>
        <taxon>Pannonibacter</taxon>
    </lineage>
</organism>
<dbReference type="Pfam" id="PF01810">
    <property type="entry name" value="LysE"/>
    <property type="match status" value="1"/>
</dbReference>